<feature type="region of interest" description="Disordered" evidence="1">
    <location>
        <begin position="112"/>
        <end position="142"/>
    </location>
</feature>
<dbReference type="Gene3D" id="2.60.120.260">
    <property type="entry name" value="Galactose-binding domain-like"/>
    <property type="match status" value="1"/>
</dbReference>
<feature type="region of interest" description="Disordered" evidence="1">
    <location>
        <begin position="213"/>
        <end position="305"/>
    </location>
</feature>
<reference evidence="3 4" key="1">
    <citation type="journal article" date="2016" name="Mol. Biol. Evol.">
        <title>Comparative Genomics of Early-Diverging Mushroom-Forming Fungi Provides Insights into the Origins of Lignocellulose Decay Capabilities.</title>
        <authorList>
            <person name="Nagy L.G."/>
            <person name="Riley R."/>
            <person name="Tritt A."/>
            <person name="Adam C."/>
            <person name="Daum C."/>
            <person name="Floudas D."/>
            <person name="Sun H."/>
            <person name="Yadav J.S."/>
            <person name="Pangilinan J."/>
            <person name="Larsson K.H."/>
            <person name="Matsuura K."/>
            <person name="Barry K."/>
            <person name="Labutti K."/>
            <person name="Kuo R."/>
            <person name="Ohm R.A."/>
            <person name="Bhattacharya S.S."/>
            <person name="Shirouzu T."/>
            <person name="Yoshinaga Y."/>
            <person name="Martin F.M."/>
            <person name="Grigoriev I.V."/>
            <person name="Hibbett D.S."/>
        </authorList>
    </citation>
    <scope>NUCLEOTIDE SEQUENCE [LARGE SCALE GENOMIC DNA]</scope>
    <source>
        <strain evidence="3 4">HHB12029</strain>
    </source>
</reference>
<feature type="non-terminal residue" evidence="3">
    <location>
        <position position="1"/>
    </location>
</feature>
<keyword evidence="2" id="KW-0812">Transmembrane</keyword>
<evidence type="ECO:0000256" key="1">
    <source>
        <dbReference type="SAM" id="MobiDB-lite"/>
    </source>
</evidence>
<proteinExistence type="predicted"/>
<feature type="transmembrane region" description="Helical" evidence="2">
    <location>
        <begin position="175"/>
        <end position="200"/>
    </location>
</feature>
<feature type="compositionally biased region" description="Low complexity" evidence="1">
    <location>
        <begin position="114"/>
        <end position="125"/>
    </location>
</feature>
<organism evidence="3 4">
    <name type="scientific">Exidia glandulosa HHB12029</name>
    <dbReference type="NCBI Taxonomy" id="1314781"/>
    <lineage>
        <taxon>Eukaryota</taxon>
        <taxon>Fungi</taxon>
        <taxon>Dikarya</taxon>
        <taxon>Basidiomycota</taxon>
        <taxon>Agaricomycotina</taxon>
        <taxon>Agaricomycetes</taxon>
        <taxon>Auriculariales</taxon>
        <taxon>Exidiaceae</taxon>
        <taxon>Exidia</taxon>
    </lineage>
</organism>
<evidence type="ECO:0000313" key="4">
    <source>
        <dbReference type="Proteomes" id="UP000077266"/>
    </source>
</evidence>
<accession>A0A165HCI2</accession>
<name>A0A165HCI2_EXIGL</name>
<dbReference type="AlphaFoldDB" id="A0A165HCI2"/>
<gene>
    <name evidence="3" type="ORF">EXIGLDRAFT_769616</name>
</gene>
<dbReference type="EMBL" id="KV426021">
    <property type="protein sequence ID" value="KZV91767.1"/>
    <property type="molecule type" value="Genomic_DNA"/>
</dbReference>
<dbReference type="Proteomes" id="UP000077266">
    <property type="component" value="Unassembled WGS sequence"/>
</dbReference>
<feature type="compositionally biased region" description="Low complexity" evidence="1">
    <location>
        <begin position="254"/>
        <end position="263"/>
    </location>
</feature>
<keyword evidence="2" id="KW-0472">Membrane</keyword>
<protein>
    <submittedName>
        <fullName evidence="3">Uncharacterized protein</fullName>
    </submittedName>
</protein>
<evidence type="ECO:0000256" key="2">
    <source>
        <dbReference type="SAM" id="Phobius"/>
    </source>
</evidence>
<keyword evidence="4" id="KW-1185">Reference proteome</keyword>
<evidence type="ECO:0000313" key="3">
    <source>
        <dbReference type="EMBL" id="KZV91767.1"/>
    </source>
</evidence>
<feature type="compositionally biased region" description="Polar residues" evidence="1">
    <location>
        <begin position="133"/>
        <end position="142"/>
    </location>
</feature>
<dbReference type="InParanoid" id="A0A165HCI2"/>
<sequence length="305" mass="32297">WSTNVDNLSLHVTWGPDTSLEFTFTGQGVEMYGTTSPSGAVAHAAVDSRPEVVVNFFATDGATHNNVLLLNQTGLDPGQHTLAVKYNSASFGKAGNRKFMWIDFFQISSPPPSASTSTTPSSTPTQLPGVIPTTITSPGSGTASPSVIVSYITQSPAPSSSQDSSSSGSSSHTRLAVVVPVALVAILALLSCAFLAFWCFRKRRRSRRRGTFTRVPGTVSTSSVGDVDPYIAPPSPSPGGQTEIGLRERDTTRGTRGSRTDTSGSEDEWRPPTTRWRNDDPLPEYTPRASTADVSAGGDASKILM</sequence>
<dbReference type="OrthoDB" id="2576082at2759"/>
<keyword evidence="2" id="KW-1133">Transmembrane helix</keyword>